<accession>A0ABR4RQ37</accession>
<protein>
    <submittedName>
        <fullName evidence="1">Uncharacterized protein</fullName>
    </submittedName>
</protein>
<comment type="caution">
    <text evidence="1">The sequence shown here is derived from an EMBL/GenBank/DDBJ whole genome shotgun (WGS) entry which is preliminary data.</text>
</comment>
<dbReference type="Proteomes" id="UP000027129">
    <property type="component" value="Unassembled WGS sequence"/>
</dbReference>
<reference evidence="1 2" key="1">
    <citation type="submission" date="2014-04" db="EMBL/GenBank/DDBJ databases">
        <title>Draft Genome Sequence of Lactobacillus animalis 381-IL-28.</title>
        <authorList>
            <person name="Sturino J.M."/>
            <person name="Rajendran M."/>
            <person name="Altermann E."/>
        </authorList>
    </citation>
    <scope>NUCLEOTIDE SEQUENCE [LARGE SCALE GENOMIC DNA]</scope>
    <source>
        <strain evidence="1 2">381-IL-28</strain>
    </source>
</reference>
<name>A0ABR4RQ37_9LACO</name>
<keyword evidence="2" id="KW-1185">Reference proteome</keyword>
<proteinExistence type="predicted"/>
<sequence length="32" mass="4045">MLDEIYQKMYVVAEKVYNYMYQFLGDPEDWFD</sequence>
<gene>
    <name evidence="1" type="ORF">Lani381_0614</name>
</gene>
<evidence type="ECO:0000313" key="2">
    <source>
        <dbReference type="Proteomes" id="UP000027129"/>
    </source>
</evidence>
<dbReference type="EMBL" id="JMHU01000006">
    <property type="protein sequence ID" value="KDA46203.1"/>
    <property type="molecule type" value="Genomic_DNA"/>
</dbReference>
<organism evidence="1 2">
    <name type="scientific">Ligilactobacillus animalis</name>
    <dbReference type="NCBI Taxonomy" id="1605"/>
    <lineage>
        <taxon>Bacteria</taxon>
        <taxon>Bacillati</taxon>
        <taxon>Bacillota</taxon>
        <taxon>Bacilli</taxon>
        <taxon>Lactobacillales</taxon>
        <taxon>Lactobacillaceae</taxon>
        <taxon>Ligilactobacillus</taxon>
    </lineage>
</organism>
<evidence type="ECO:0000313" key="1">
    <source>
        <dbReference type="EMBL" id="KDA46203.1"/>
    </source>
</evidence>